<sequence length="613" mass="71035">MAEDRSWMYKRVVNGYISDEYLKGVKRFMSHAVSKLQGQAEKRVRCPCTKCKNGQLHDKRIVQMHLCNKGFTENYHVWSRHGESGADTSETPEGSIDNEMNEGGNAYGESGHIDEMVLDAAGPNFCQNIEEPPNVEAVSFFDMLDAADKPLWEKCGKHSQLSAVSRLLTIKSDHNMSVACFDELVKVMKEMLPPDANLPGLELPENKKGTPQKVLRYLPIIPRLQRLYMSRGTATHMTYHKDGLESERCNNESRKKKLTHPAESEAWKHIDSKYPNFAKEPRNVRLGLSTDGFTPFNQTATPYSCWPVFVVPYNLPLALCMKAHNIFLTMVIPGPTHPGKNIDVFFRLLIDELLQLWTEGVVTYDRSKNQNFVMRAALMRTGHPFRHAKDKFIQNKEEKDGPPIHRSSSEVKFDREMKQQNRNITTTQLQEMHEKDFPTWLRELAGKDETFKEQLMLYSSGRYAEAIREFNKILLYILKYKQYHQKSPQYDQILKKNEQMYALLAVCLSLCPQHNLIDENVSTQLKEKYNDKMTKMQRFDEETYAAYDELFSYACPKFITPSPPALDQPLTNYNQDVIHVMESKPIKRHGDYFLRQILKFEEMIGELEKVQFD</sequence>
<dbReference type="GO" id="GO:0003743">
    <property type="term" value="F:translation initiation factor activity"/>
    <property type="evidence" value="ECO:0007669"/>
    <property type="project" value="UniProtKB-KW"/>
</dbReference>
<evidence type="ECO:0000256" key="4">
    <source>
        <dbReference type="SAM" id="MobiDB-lite"/>
    </source>
</evidence>
<dbReference type="OMA" id="HPFRHAK"/>
<feature type="domain" description="Transposase-associated" evidence="5">
    <location>
        <begin position="5"/>
        <end position="83"/>
    </location>
</feature>
<accession>B8AAZ7</accession>
<dbReference type="STRING" id="39946.B8AAZ7"/>
<gene>
    <name evidence="6" type="ORF">OsI_00994</name>
</gene>
<dbReference type="AlphaFoldDB" id="B8AAZ7"/>
<dbReference type="Pfam" id="PF10255">
    <property type="entry name" value="Paf67"/>
    <property type="match status" value="1"/>
</dbReference>
<name>B8AAZ7_ORYSI</name>
<keyword evidence="2" id="KW-0396">Initiation factor</keyword>
<dbReference type="PANTHER" id="PTHR13242:SF0">
    <property type="entry name" value="EUKARYOTIC TRANSLATION INITIATION FACTOR 3 SUBUNIT L"/>
    <property type="match status" value="1"/>
</dbReference>
<proteinExistence type="predicted"/>
<dbReference type="InterPro" id="IPR029480">
    <property type="entry name" value="Transpos_assoc"/>
</dbReference>
<keyword evidence="1" id="KW-0963">Cytoplasm</keyword>
<protein>
    <recommendedName>
        <fullName evidence="5">Transposase-associated domain-containing protein</fullName>
    </recommendedName>
</protein>
<dbReference type="PANTHER" id="PTHR13242">
    <property type="entry name" value="EUKARYOTIC TRANSLATION INITIATION FACTOR 3"/>
    <property type="match status" value="1"/>
</dbReference>
<keyword evidence="3" id="KW-0648">Protein biosynthesis</keyword>
<dbReference type="Proteomes" id="UP000007015">
    <property type="component" value="Chromosome 1"/>
</dbReference>
<evidence type="ECO:0000256" key="1">
    <source>
        <dbReference type="ARBA" id="ARBA00022490"/>
    </source>
</evidence>
<evidence type="ECO:0000256" key="2">
    <source>
        <dbReference type="ARBA" id="ARBA00022540"/>
    </source>
</evidence>
<evidence type="ECO:0000256" key="3">
    <source>
        <dbReference type="ARBA" id="ARBA00022917"/>
    </source>
</evidence>
<feature type="region of interest" description="Disordered" evidence="4">
    <location>
        <begin position="82"/>
        <end position="107"/>
    </location>
</feature>
<dbReference type="InterPro" id="IPR004242">
    <property type="entry name" value="Transposase_21"/>
</dbReference>
<organism evidence="6 7">
    <name type="scientific">Oryza sativa subsp. indica</name>
    <name type="common">Rice</name>
    <dbReference type="NCBI Taxonomy" id="39946"/>
    <lineage>
        <taxon>Eukaryota</taxon>
        <taxon>Viridiplantae</taxon>
        <taxon>Streptophyta</taxon>
        <taxon>Embryophyta</taxon>
        <taxon>Tracheophyta</taxon>
        <taxon>Spermatophyta</taxon>
        <taxon>Magnoliopsida</taxon>
        <taxon>Liliopsida</taxon>
        <taxon>Poales</taxon>
        <taxon>Poaceae</taxon>
        <taxon>BOP clade</taxon>
        <taxon>Oryzoideae</taxon>
        <taxon>Oryzeae</taxon>
        <taxon>Oryzinae</taxon>
        <taxon>Oryza</taxon>
        <taxon>Oryza sativa</taxon>
    </lineage>
</organism>
<dbReference type="EMBL" id="CM000126">
    <property type="protein sequence ID" value="EEC70227.1"/>
    <property type="molecule type" value="Genomic_DNA"/>
</dbReference>
<evidence type="ECO:0000259" key="5">
    <source>
        <dbReference type="Pfam" id="PF13963"/>
    </source>
</evidence>
<dbReference type="Pfam" id="PF02992">
    <property type="entry name" value="Transposase_21"/>
    <property type="match status" value="1"/>
</dbReference>
<evidence type="ECO:0000313" key="6">
    <source>
        <dbReference type="EMBL" id="EEC70227.1"/>
    </source>
</evidence>
<reference evidence="6 7" key="1">
    <citation type="journal article" date="2005" name="PLoS Biol.">
        <title>The genomes of Oryza sativa: a history of duplications.</title>
        <authorList>
            <person name="Yu J."/>
            <person name="Wang J."/>
            <person name="Lin W."/>
            <person name="Li S."/>
            <person name="Li H."/>
            <person name="Zhou J."/>
            <person name="Ni P."/>
            <person name="Dong W."/>
            <person name="Hu S."/>
            <person name="Zeng C."/>
            <person name="Zhang J."/>
            <person name="Zhang Y."/>
            <person name="Li R."/>
            <person name="Xu Z."/>
            <person name="Li S."/>
            <person name="Li X."/>
            <person name="Zheng H."/>
            <person name="Cong L."/>
            <person name="Lin L."/>
            <person name="Yin J."/>
            <person name="Geng J."/>
            <person name="Li G."/>
            <person name="Shi J."/>
            <person name="Liu J."/>
            <person name="Lv H."/>
            <person name="Li J."/>
            <person name="Wang J."/>
            <person name="Deng Y."/>
            <person name="Ran L."/>
            <person name="Shi X."/>
            <person name="Wang X."/>
            <person name="Wu Q."/>
            <person name="Li C."/>
            <person name="Ren X."/>
            <person name="Wang J."/>
            <person name="Wang X."/>
            <person name="Li D."/>
            <person name="Liu D."/>
            <person name="Zhang X."/>
            <person name="Ji Z."/>
            <person name="Zhao W."/>
            <person name="Sun Y."/>
            <person name="Zhang Z."/>
            <person name="Bao J."/>
            <person name="Han Y."/>
            <person name="Dong L."/>
            <person name="Ji J."/>
            <person name="Chen P."/>
            <person name="Wu S."/>
            <person name="Liu J."/>
            <person name="Xiao Y."/>
            <person name="Bu D."/>
            <person name="Tan J."/>
            <person name="Yang L."/>
            <person name="Ye C."/>
            <person name="Zhang J."/>
            <person name="Xu J."/>
            <person name="Zhou Y."/>
            <person name="Yu Y."/>
            <person name="Zhang B."/>
            <person name="Zhuang S."/>
            <person name="Wei H."/>
            <person name="Liu B."/>
            <person name="Lei M."/>
            <person name="Yu H."/>
            <person name="Li Y."/>
            <person name="Xu H."/>
            <person name="Wei S."/>
            <person name="He X."/>
            <person name="Fang L."/>
            <person name="Zhang Z."/>
            <person name="Zhang Y."/>
            <person name="Huang X."/>
            <person name="Su Z."/>
            <person name="Tong W."/>
            <person name="Li J."/>
            <person name="Tong Z."/>
            <person name="Li S."/>
            <person name="Ye J."/>
            <person name="Wang L."/>
            <person name="Fang L."/>
            <person name="Lei T."/>
            <person name="Chen C."/>
            <person name="Chen H."/>
            <person name="Xu Z."/>
            <person name="Li H."/>
            <person name="Huang H."/>
            <person name="Zhang F."/>
            <person name="Xu H."/>
            <person name="Li N."/>
            <person name="Zhao C."/>
            <person name="Li S."/>
            <person name="Dong L."/>
            <person name="Huang Y."/>
            <person name="Li L."/>
            <person name="Xi Y."/>
            <person name="Qi Q."/>
            <person name="Li W."/>
            <person name="Zhang B."/>
            <person name="Hu W."/>
            <person name="Zhang Y."/>
            <person name="Tian X."/>
            <person name="Jiao Y."/>
            <person name="Liang X."/>
            <person name="Jin J."/>
            <person name="Gao L."/>
            <person name="Zheng W."/>
            <person name="Hao B."/>
            <person name="Liu S."/>
            <person name="Wang W."/>
            <person name="Yuan L."/>
            <person name="Cao M."/>
            <person name="McDermott J."/>
            <person name="Samudrala R."/>
            <person name="Wang J."/>
            <person name="Wong G.K."/>
            <person name="Yang H."/>
        </authorList>
    </citation>
    <scope>NUCLEOTIDE SEQUENCE [LARGE SCALE GENOMIC DNA]</scope>
    <source>
        <strain evidence="7">cv. 93-11</strain>
    </source>
</reference>
<dbReference type="Gramene" id="BGIOSGA002085-TA">
    <property type="protein sequence ID" value="BGIOSGA002085-PA"/>
    <property type="gene ID" value="BGIOSGA002085"/>
</dbReference>
<dbReference type="InterPro" id="IPR019382">
    <property type="entry name" value="eIF3l"/>
</dbReference>
<dbReference type="GO" id="GO:0005852">
    <property type="term" value="C:eukaryotic translation initiation factor 3 complex"/>
    <property type="evidence" value="ECO:0007669"/>
    <property type="project" value="InterPro"/>
</dbReference>
<evidence type="ECO:0000313" key="7">
    <source>
        <dbReference type="Proteomes" id="UP000007015"/>
    </source>
</evidence>
<dbReference type="Pfam" id="PF13963">
    <property type="entry name" value="Transpos_assoc"/>
    <property type="match status" value="1"/>
</dbReference>
<dbReference type="HOGENOM" id="CLU_445787_0_0_1"/>
<keyword evidence="7" id="KW-1185">Reference proteome</keyword>